<evidence type="ECO:0000256" key="1">
    <source>
        <dbReference type="SAM" id="Coils"/>
    </source>
</evidence>
<protein>
    <submittedName>
        <fullName evidence="3">Uncharacterized protein</fullName>
    </submittedName>
</protein>
<sequence>MVPPNKCENIAAEQDEQQIMDTSSSKQDDVLDERAASVPEQEEKNSAGPVTDNDLVCDEHVLTIAEQDTYIRCLCTTLRIVQTHAHFAKLQKDQLQRENEELMRRNAMLEGALRSLSSLNLLSIPQTQG</sequence>
<feature type="region of interest" description="Disordered" evidence="2">
    <location>
        <begin position="1"/>
        <end position="52"/>
    </location>
</feature>
<comment type="caution">
    <text evidence="3">The sequence shown here is derived from an EMBL/GenBank/DDBJ whole genome shotgun (WGS) entry which is preliminary data.</text>
</comment>
<proteinExistence type="predicted"/>
<feature type="coiled-coil region" evidence="1">
    <location>
        <begin position="85"/>
        <end position="112"/>
    </location>
</feature>
<dbReference type="Proteomes" id="UP001383192">
    <property type="component" value="Unassembled WGS sequence"/>
</dbReference>
<keyword evidence="1" id="KW-0175">Coiled coil</keyword>
<keyword evidence="4" id="KW-1185">Reference proteome</keyword>
<dbReference type="AlphaFoldDB" id="A0AAW0DA86"/>
<evidence type="ECO:0000256" key="2">
    <source>
        <dbReference type="SAM" id="MobiDB-lite"/>
    </source>
</evidence>
<evidence type="ECO:0000313" key="3">
    <source>
        <dbReference type="EMBL" id="KAK7047776.1"/>
    </source>
</evidence>
<feature type="compositionally biased region" description="Basic and acidic residues" evidence="2">
    <location>
        <begin position="26"/>
        <end position="45"/>
    </location>
</feature>
<gene>
    <name evidence="3" type="ORF">VNI00_006104</name>
</gene>
<name>A0AAW0DA86_9AGAR</name>
<reference evidence="3 4" key="1">
    <citation type="submission" date="2024-01" db="EMBL/GenBank/DDBJ databases">
        <title>A draft genome for a cacao thread blight-causing isolate of Paramarasmius palmivorus.</title>
        <authorList>
            <person name="Baruah I.K."/>
            <person name="Bukari Y."/>
            <person name="Amoako-Attah I."/>
            <person name="Meinhardt L.W."/>
            <person name="Bailey B.A."/>
            <person name="Cohen S.P."/>
        </authorList>
    </citation>
    <scope>NUCLEOTIDE SEQUENCE [LARGE SCALE GENOMIC DNA]</scope>
    <source>
        <strain evidence="3 4">GH-12</strain>
    </source>
</reference>
<dbReference type="EMBL" id="JAYKXP010000018">
    <property type="protein sequence ID" value="KAK7047776.1"/>
    <property type="molecule type" value="Genomic_DNA"/>
</dbReference>
<evidence type="ECO:0000313" key="4">
    <source>
        <dbReference type="Proteomes" id="UP001383192"/>
    </source>
</evidence>
<accession>A0AAW0DA86</accession>
<organism evidence="3 4">
    <name type="scientific">Paramarasmius palmivorus</name>
    <dbReference type="NCBI Taxonomy" id="297713"/>
    <lineage>
        <taxon>Eukaryota</taxon>
        <taxon>Fungi</taxon>
        <taxon>Dikarya</taxon>
        <taxon>Basidiomycota</taxon>
        <taxon>Agaricomycotina</taxon>
        <taxon>Agaricomycetes</taxon>
        <taxon>Agaricomycetidae</taxon>
        <taxon>Agaricales</taxon>
        <taxon>Marasmiineae</taxon>
        <taxon>Marasmiaceae</taxon>
        <taxon>Paramarasmius</taxon>
    </lineage>
</organism>